<evidence type="ECO:0000256" key="3">
    <source>
        <dbReference type="ARBA" id="ARBA00023163"/>
    </source>
</evidence>
<evidence type="ECO:0000259" key="5">
    <source>
        <dbReference type="PROSITE" id="PS50048"/>
    </source>
</evidence>
<dbReference type="CDD" id="cd00067">
    <property type="entry name" value="GAL4"/>
    <property type="match status" value="1"/>
</dbReference>
<sequence>MSPSHTIRICGRTLAPCGDWQGNSQPQILTQLIAEWLHTTHTDKISMLPSSSSSSHQHRFRLNGKPVLSQREKLIQKIEAGVQRKSHFKSRNGCAACKQKRVKCDEVKPICGKCAAKGTTAACLYNNNNNDGEQSQQTLPIYQIQPKSLTLAGINQLANTIIPAELLLHHFYTHTSQRLMGGEKRQFIYRYHMLPLSISQHSLLHAILAVSARDLLYLHRHHQDCQHGYQQINEQQKLELSFYHHYHRFATLYKDDLLRQPSTETANLAHSNAFLMNVLVVADPACTSSSTSNSWVTRKAKDNIDAAFSWIKVQAIHQTILKPYWKFVPSTFWYSVFVDDHHQQKDDQEQEEPSVNTTTGIRNIIIDHLAIICAIEETSTATPERNVYLSAYKNLCSILTTSVPRTSRTPSLSAQIFGTYIKFMIELNAHFVNLLRSKDEPALLMFGIWLNRMRSLDLWWMNERAGSECAAIWEFLESSNNLRVREVVRLVQLLDSLA</sequence>
<dbReference type="SMART" id="SM00066">
    <property type="entry name" value="GAL4"/>
    <property type="match status" value="1"/>
</dbReference>
<dbReference type="PANTHER" id="PTHR47784">
    <property type="entry name" value="STEROL UPTAKE CONTROL PROTEIN 2"/>
    <property type="match status" value="1"/>
</dbReference>
<dbReference type="InterPro" id="IPR001138">
    <property type="entry name" value="Zn2Cys6_DnaBD"/>
</dbReference>
<keyword evidence="3" id="KW-0804">Transcription</keyword>
<evidence type="ECO:0000256" key="1">
    <source>
        <dbReference type="ARBA" id="ARBA00023015"/>
    </source>
</evidence>
<dbReference type="GO" id="GO:0008270">
    <property type="term" value="F:zinc ion binding"/>
    <property type="evidence" value="ECO:0007669"/>
    <property type="project" value="InterPro"/>
</dbReference>
<dbReference type="PROSITE" id="PS50048">
    <property type="entry name" value="ZN2_CY6_FUNGAL_2"/>
    <property type="match status" value="1"/>
</dbReference>
<name>A0A401KEL0_ASPAW</name>
<organism evidence="6 7">
    <name type="scientific">Aspergillus awamori</name>
    <name type="common">Black koji mold</name>
    <dbReference type="NCBI Taxonomy" id="105351"/>
    <lineage>
        <taxon>Eukaryota</taxon>
        <taxon>Fungi</taxon>
        <taxon>Dikarya</taxon>
        <taxon>Ascomycota</taxon>
        <taxon>Pezizomycotina</taxon>
        <taxon>Eurotiomycetes</taxon>
        <taxon>Eurotiomycetidae</taxon>
        <taxon>Eurotiales</taxon>
        <taxon>Aspergillaceae</taxon>
        <taxon>Aspergillus</taxon>
    </lineage>
</organism>
<proteinExistence type="predicted"/>
<dbReference type="Proteomes" id="UP000286921">
    <property type="component" value="Unassembled WGS sequence"/>
</dbReference>
<dbReference type="InterPro" id="IPR036864">
    <property type="entry name" value="Zn2-C6_fun-type_DNA-bd_sf"/>
</dbReference>
<dbReference type="STRING" id="105351.A0A401KEL0"/>
<reference evidence="6 7" key="1">
    <citation type="submission" date="2016-09" db="EMBL/GenBank/DDBJ databases">
        <title>Aspergillus awamori IFM 58123T.</title>
        <authorList>
            <person name="Kusuya Y."/>
            <person name="Shimizu M."/>
            <person name="Takahashi H."/>
            <person name="Yaguchi T."/>
        </authorList>
    </citation>
    <scope>NUCLEOTIDE SEQUENCE [LARGE SCALE GENOMIC DNA]</scope>
    <source>
        <strain evidence="6 7">IFM 58123</strain>
    </source>
</reference>
<gene>
    <name evidence="6" type="ORF">AAWM_00544</name>
</gene>
<accession>A0A401KEL0</accession>
<dbReference type="GO" id="GO:0001228">
    <property type="term" value="F:DNA-binding transcription activator activity, RNA polymerase II-specific"/>
    <property type="evidence" value="ECO:0007669"/>
    <property type="project" value="TreeGrafter"/>
</dbReference>
<dbReference type="AlphaFoldDB" id="A0A401KEL0"/>
<dbReference type="GO" id="GO:0003677">
    <property type="term" value="F:DNA binding"/>
    <property type="evidence" value="ECO:0007669"/>
    <property type="project" value="UniProtKB-KW"/>
</dbReference>
<protein>
    <submittedName>
        <fullName evidence="6">Sterol uptake control protein 2</fullName>
    </submittedName>
</protein>
<dbReference type="Pfam" id="PF11951">
    <property type="entry name" value="Fungal_trans_2"/>
    <property type="match status" value="1"/>
</dbReference>
<keyword evidence="4" id="KW-0539">Nucleus</keyword>
<evidence type="ECO:0000313" key="7">
    <source>
        <dbReference type="Proteomes" id="UP000286921"/>
    </source>
</evidence>
<dbReference type="SUPFAM" id="SSF57701">
    <property type="entry name" value="Zn2/Cys6 DNA-binding domain"/>
    <property type="match status" value="1"/>
</dbReference>
<dbReference type="InterPro" id="IPR021858">
    <property type="entry name" value="Fun_TF"/>
</dbReference>
<keyword evidence="7" id="KW-1185">Reference proteome</keyword>
<comment type="caution">
    <text evidence="6">The sequence shown here is derived from an EMBL/GenBank/DDBJ whole genome shotgun (WGS) entry which is preliminary data.</text>
</comment>
<keyword evidence="2" id="KW-0238">DNA-binding</keyword>
<evidence type="ECO:0000256" key="4">
    <source>
        <dbReference type="ARBA" id="ARBA00023242"/>
    </source>
</evidence>
<evidence type="ECO:0000313" key="6">
    <source>
        <dbReference type="EMBL" id="GCB17659.1"/>
    </source>
</evidence>
<dbReference type="Gene3D" id="4.10.240.10">
    <property type="entry name" value="Zn(2)-C6 fungal-type DNA-binding domain"/>
    <property type="match status" value="1"/>
</dbReference>
<dbReference type="PANTHER" id="PTHR47784:SF9">
    <property type="entry name" value="ZN(II)2CYS6 TRANSCRIPTION FACTOR (EUROFUNG)"/>
    <property type="match status" value="1"/>
</dbReference>
<feature type="domain" description="Zn(2)-C6 fungal-type" evidence="5">
    <location>
        <begin position="93"/>
        <end position="125"/>
    </location>
</feature>
<dbReference type="InterPro" id="IPR053157">
    <property type="entry name" value="Sterol_Uptake_Regulator"/>
</dbReference>
<keyword evidence="1" id="KW-0805">Transcription regulation</keyword>
<evidence type="ECO:0000256" key="2">
    <source>
        <dbReference type="ARBA" id="ARBA00023125"/>
    </source>
</evidence>
<dbReference type="EMBL" id="BDHI01000001">
    <property type="protein sequence ID" value="GCB17659.1"/>
    <property type="molecule type" value="Genomic_DNA"/>
</dbReference>
<dbReference type="Pfam" id="PF00172">
    <property type="entry name" value="Zn_clus"/>
    <property type="match status" value="1"/>
</dbReference>
<dbReference type="PROSITE" id="PS00463">
    <property type="entry name" value="ZN2_CY6_FUNGAL_1"/>
    <property type="match status" value="1"/>
</dbReference>